<dbReference type="PANTHER" id="PTHR43252">
    <property type="entry name" value="TRANSCRIPTIONAL REGULATOR YQJI"/>
    <property type="match status" value="1"/>
</dbReference>
<name>A0ABY4FS34_9MICO</name>
<dbReference type="Proteomes" id="UP000831775">
    <property type="component" value="Chromosome"/>
</dbReference>
<protein>
    <submittedName>
        <fullName evidence="2">PadR family transcriptional regulator</fullName>
    </submittedName>
</protein>
<dbReference type="InterPro" id="IPR036388">
    <property type="entry name" value="WH-like_DNA-bd_sf"/>
</dbReference>
<proteinExistence type="predicted"/>
<organism evidence="2 3">
    <name type="scientific">Leucobacter rhizosphaerae</name>
    <dbReference type="NCBI Taxonomy" id="2932245"/>
    <lineage>
        <taxon>Bacteria</taxon>
        <taxon>Bacillati</taxon>
        <taxon>Actinomycetota</taxon>
        <taxon>Actinomycetes</taxon>
        <taxon>Micrococcales</taxon>
        <taxon>Microbacteriaceae</taxon>
        <taxon>Leucobacter</taxon>
    </lineage>
</organism>
<dbReference type="Gene3D" id="1.10.10.10">
    <property type="entry name" value="Winged helix-like DNA-binding domain superfamily/Winged helix DNA-binding domain"/>
    <property type="match status" value="1"/>
</dbReference>
<feature type="domain" description="Transcription regulator PadR N-terminal" evidence="1">
    <location>
        <begin position="7"/>
        <end position="81"/>
    </location>
</feature>
<evidence type="ECO:0000313" key="2">
    <source>
        <dbReference type="EMBL" id="UOQ59086.1"/>
    </source>
</evidence>
<dbReference type="InterPro" id="IPR005149">
    <property type="entry name" value="Tscrpt_reg_PadR_N"/>
</dbReference>
<dbReference type="EMBL" id="CP095043">
    <property type="protein sequence ID" value="UOQ59086.1"/>
    <property type="molecule type" value="Genomic_DNA"/>
</dbReference>
<dbReference type="PANTHER" id="PTHR43252:SF2">
    <property type="entry name" value="TRANSCRIPTION REGULATOR, PADR-LIKE FAMILY"/>
    <property type="match status" value="1"/>
</dbReference>
<accession>A0ABY4FS34</accession>
<dbReference type="SUPFAM" id="SSF46785">
    <property type="entry name" value="Winged helix' DNA-binding domain"/>
    <property type="match status" value="1"/>
</dbReference>
<reference evidence="2 3" key="1">
    <citation type="submission" date="2022-04" db="EMBL/GenBank/DDBJ databases">
        <title>Leucobacter sp. isolated from rhizosphere of onion.</title>
        <authorList>
            <person name="Won M."/>
            <person name="Lee C.-M."/>
            <person name="Woen H.-Y."/>
            <person name="Kwon S.-W."/>
        </authorList>
    </citation>
    <scope>NUCLEOTIDE SEQUENCE [LARGE SCALE GENOMIC DNA]</scope>
    <source>
        <strain evidence="2 3">H25R-14</strain>
    </source>
</reference>
<dbReference type="RefSeq" id="WP_244683912.1">
    <property type="nucleotide sequence ID" value="NZ_CP095043.1"/>
</dbReference>
<gene>
    <name evidence="2" type="ORF">MUN76_08420</name>
</gene>
<sequence>MSLRSALLALISGGPLTGYDVVKHFRSSVGHLWHAPDSQIYPELRKMQTAGLLEGTPVPWGSAGATKTQYSLTDAGRDALADWQATSLPYAPERDQAHLLAAYFEWGTPDTARDRLVEHIAFFTAAKRSAEQQVQEIRDRTSATLQRRFTATDPADWDRIAAFKLFAYEGKIARADAEIAWAERGIALLASAE</sequence>
<evidence type="ECO:0000313" key="3">
    <source>
        <dbReference type="Proteomes" id="UP000831775"/>
    </source>
</evidence>
<evidence type="ECO:0000259" key="1">
    <source>
        <dbReference type="Pfam" id="PF03551"/>
    </source>
</evidence>
<keyword evidence="3" id="KW-1185">Reference proteome</keyword>
<dbReference type="Pfam" id="PF03551">
    <property type="entry name" value="PadR"/>
    <property type="match status" value="1"/>
</dbReference>
<dbReference type="InterPro" id="IPR036390">
    <property type="entry name" value="WH_DNA-bd_sf"/>
</dbReference>